<dbReference type="RefSeq" id="WP_057744231.1">
    <property type="nucleotide sequence ID" value="NZ_BJLU01000003.1"/>
</dbReference>
<evidence type="ECO:0000313" key="2">
    <source>
        <dbReference type="EMBL" id="KRN47105.1"/>
    </source>
</evidence>
<dbReference type="EMBL" id="JQBM01000001">
    <property type="protein sequence ID" value="KRN47105.1"/>
    <property type="molecule type" value="Genomic_DNA"/>
</dbReference>
<comment type="caution">
    <text evidence="2">The sequence shown here is derived from an EMBL/GenBank/DDBJ whole genome shotgun (WGS) entry which is preliminary data.</text>
</comment>
<dbReference type="PATRIC" id="fig|1629.5.peg.379"/>
<dbReference type="Proteomes" id="UP000051992">
    <property type="component" value="Unassembled WGS sequence"/>
</dbReference>
<dbReference type="InterPro" id="IPR025536">
    <property type="entry name" value="DUF4422"/>
</dbReference>
<dbReference type="AlphaFoldDB" id="A0A0R2H2N7"/>
<reference evidence="2 3" key="1">
    <citation type="journal article" date="2015" name="Genome Announc.">
        <title>Expanding the biotechnology potential of lactobacilli through comparative genomics of 213 strains and associated genera.</title>
        <authorList>
            <person name="Sun Z."/>
            <person name="Harris H.M."/>
            <person name="McCann A."/>
            <person name="Guo C."/>
            <person name="Argimon S."/>
            <person name="Zhang W."/>
            <person name="Yang X."/>
            <person name="Jeffery I.B."/>
            <person name="Cooney J.C."/>
            <person name="Kagawa T.F."/>
            <person name="Liu W."/>
            <person name="Song Y."/>
            <person name="Salvetti E."/>
            <person name="Wrobel A."/>
            <person name="Rasinkangas P."/>
            <person name="Parkhill J."/>
            <person name="Rea M.C."/>
            <person name="O'Sullivan O."/>
            <person name="Ritari J."/>
            <person name="Douillard F.P."/>
            <person name="Paul Ross R."/>
            <person name="Yang R."/>
            <person name="Briner A.E."/>
            <person name="Felis G.E."/>
            <person name="de Vos W.M."/>
            <person name="Barrangou R."/>
            <person name="Klaenhammer T.R."/>
            <person name="Caufield P.W."/>
            <person name="Cui Y."/>
            <person name="Zhang H."/>
            <person name="O'Toole P.W."/>
        </authorList>
    </citation>
    <scope>NUCLEOTIDE SEQUENCE [LARGE SCALE GENOMIC DNA]</scope>
    <source>
        <strain evidence="2 3">DSM 20410</strain>
    </source>
</reference>
<evidence type="ECO:0000313" key="3">
    <source>
        <dbReference type="Proteomes" id="UP000051992"/>
    </source>
</evidence>
<evidence type="ECO:0000259" key="1">
    <source>
        <dbReference type="Pfam" id="PF14393"/>
    </source>
</evidence>
<dbReference type="OrthoDB" id="9798746at2"/>
<organism evidence="2 3">
    <name type="scientific">Weissella viridescens</name>
    <name type="common">Lactobacillus viridescens</name>
    <dbReference type="NCBI Taxonomy" id="1629"/>
    <lineage>
        <taxon>Bacteria</taxon>
        <taxon>Bacillati</taxon>
        <taxon>Bacillota</taxon>
        <taxon>Bacilli</taxon>
        <taxon>Lactobacillales</taxon>
        <taxon>Lactobacillaceae</taxon>
        <taxon>Weissella</taxon>
    </lineage>
</organism>
<name>A0A0R2H2N7_WEIVI</name>
<protein>
    <submittedName>
        <fullName evidence="2">Lipopolysaccharide biosynthesis glycosyltransferase</fullName>
    </submittedName>
</protein>
<dbReference type="GO" id="GO:0016740">
    <property type="term" value="F:transferase activity"/>
    <property type="evidence" value="ECO:0007669"/>
    <property type="project" value="UniProtKB-KW"/>
</dbReference>
<gene>
    <name evidence="2" type="ORF">IV50_GL000375</name>
</gene>
<dbReference type="Pfam" id="PF14393">
    <property type="entry name" value="DUF4422"/>
    <property type="match status" value="1"/>
</dbReference>
<keyword evidence="2" id="KW-0808">Transferase</keyword>
<proteinExistence type="predicted"/>
<keyword evidence="3" id="KW-1185">Reference proteome</keyword>
<sequence length="257" mass="30142">MKIIVAAHKPYQMPEDSIYQPVYVGSALKGECPAGYIGDDTGKNMSEMNPYYNELTAMYWAKYNLQNEDIVGLAHYRRYLGSKSSHSLQDVLTEAEIRKGLEGADVLLPKVRNYYIENQKDHYLNAHLNEPYFVLEQVIHDDYPDFEPAFLALEKSTKIHLYNMSIMPQALFQDYTDFVFGVLAKVQEKIPYDTYQGQDARVFGFLSERLMDIWVETRRHKYREYPLVTTEKTNWLDKGSQFLKRKFLNSDQTRTHF</sequence>
<feature type="domain" description="DUF4422" evidence="1">
    <location>
        <begin position="2"/>
        <end position="218"/>
    </location>
</feature>
<accession>A0A0R2H2N7</accession>